<dbReference type="CDD" id="cd09917">
    <property type="entry name" value="F-box_SF"/>
    <property type="match status" value="1"/>
</dbReference>
<evidence type="ECO:0000256" key="1">
    <source>
        <dbReference type="SAM" id="MobiDB-lite"/>
    </source>
</evidence>
<dbReference type="InterPro" id="IPR001810">
    <property type="entry name" value="F-box_dom"/>
</dbReference>
<feature type="compositionally biased region" description="Basic and acidic residues" evidence="1">
    <location>
        <begin position="415"/>
        <end position="444"/>
    </location>
</feature>
<feature type="domain" description="F-box" evidence="2">
    <location>
        <begin position="91"/>
        <end position="122"/>
    </location>
</feature>
<reference evidence="3 4" key="1">
    <citation type="submission" date="2021-11" db="EMBL/GenBank/DDBJ databases">
        <title>Black yeast isolated from Biological Soil Crust.</title>
        <authorList>
            <person name="Kurbessoian T."/>
        </authorList>
    </citation>
    <scope>NUCLEOTIDE SEQUENCE [LARGE SCALE GENOMIC DNA]</scope>
    <source>
        <strain evidence="3 4">CCFEE 5522</strain>
    </source>
</reference>
<dbReference type="InterPro" id="IPR036047">
    <property type="entry name" value="F-box-like_dom_sf"/>
</dbReference>
<feature type="compositionally biased region" description="Polar residues" evidence="1">
    <location>
        <begin position="361"/>
        <end position="375"/>
    </location>
</feature>
<name>A0AAV9JP92_9PEZI</name>
<feature type="compositionally biased region" description="Acidic residues" evidence="1">
    <location>
        <begin position="403"/>
        <end position="414"/>
    </location>
</feature>
<accession>A0AAV9JP92</accession>
<dbReference type="EMBL" id="JAVFHQ010000012">
    <property type="protein sequence ID" value="KAK4547195.1"/>
    <property type="molecule type" value="Genomic_DNA"/>
</dbReference>
<gene>
    <name evidence="3" type="ORF">LTR36_001416</name>
</gene>
<sequence length="444" mass="49863">MAAATAVFGTYELLEDIIARLQPPSIRRAGAVARGWLQLVQRSAPIRQARCIVPTPQHAHAQYDAGIIIAAMLRLRDLRLNPSAQAVFDTYELLEKIITFLPPSDIGNCRRVGPAWNQLVLRSKAIRRLRALRPLTGPLYGTHTPLRLNADIPEYDGRLGIRIHPILSSSPGYRRRNSQLLDVYRSIHAFDLPEAWEGGSLQEAQDAFATWPPLAAMSVVVRSPGSFVRLYQTMTACYVSVIEGIRVKDLVEIRRKVEQTCALGRRSLAQPIAVTIEFASLRPSSNTRHLRSWSDRYLDHGNGRTRSGIARDESWLRSMDSGAEEQYVAHCMKREGWVDGEVGYLLEFYSRVYPGILQHQASDADSQDGMTSSDDSALEADSRDESGDDCSEYQLEDSMYGDSTDEESSDEDYMHDESGDGVEERDLGDYDHDQYRDGLSDDDY</sequence>
<feature type="compositionally biased region" description="Acidic residues" evidence="1">
    <location>
        <begin position="386"/>
        <end position="395"/>
    </location>
</feature>
<comment type="caution">
    <text evidence="3">The sequence shown here is derived from an EMBL/GenBank/DDBJ whole genome shotgun (WGS) entry which is preliminary data.</text>
</comment>
<dbReference type="AlphaFoldDB" id="A0AAV9JP92"/>
<dbReference type="SUPFAM" id="SSF81383">
    <property type="entry name" value="F-box domain"/>
    <property type="match status" value="1"/>
</dbReference>
<feature type="region of interest" description="Disordered" evidence="1">
    <location>
        <begin position="361"/>
        <end position="444"/>
    </location>
</feature>
<evidence type="ECO:0000313" key="3">
    <source>
        <dbReference type="EMBL" id="KAK4547195.1"/>
    </source>
</evidence>
<dbReference type="Pfam" id="PF00646">
    <property type="entry name" value="F-box"/>
    <property type="match status" value="1"/>
</dbReference>
<protein>
    <recommendedName>
        <fullName evidence="2">F-box domain-containing protein</fullName>
    </recommendedName>
</protein>
<proteinExistence type="predicted"/>
<organism evidence="3 4">
    <name type="scientific">Oleoguttula mirabilis</name>
    <dbReference type="NCBI Taxonomy" id="1507867"/>
    <lineage>
        <taxon>Eukaryota</taxon>
        <taxon>Fungi</taxon>
        <taxon>Dikarya</taxon>
        <taxon>Ascomycota</taxon>
        <taxon>Pezizomycotina</taxon>
        <taxon>Dothideomycetes</taxon>
        <taxon>Dothideomycetidae</taxon>
        <taxon>Mycosphaerellales</taxon>
        <taxon>Teratosphaeriaceae</taxon>
        <taxon>Oleoguttula</taxon>
    </lineage>
</organism>
<keyword evidence="4" id="KW-1185">Reference proteome</keyword>
<evidence type="ECO:0000259" key="2">
    <source>
        <dbReference type="Pfam" id="PF00646"/>
    </source>
</evidence>
<dbReference type="Proteomes" id="UP001324427">
    <property type="component" value="Unassembled WGS sequence"/>
</dbReference>
<evidence type="ECO:0000313" key="4">
    <source>
        <dbReference type="Proteomes" id="UP001324427"/>
    </source>
</evidence>